<comment type="caution">
    <text evidence="1">The sequence shown here is derived from an EMBL/GenBank/DDBJ whole genome shotgun (WGS) entry which is preliminary data.</text>
</comment>
<keyword evidence="2" id="KW-1185">Reference proteome</keyword>
<evidence type="ECO:0000313" key="2">
    <source>
        <dbReference type="Proteomes" id="UP001156870"/>
    </source>
</evidence>
<reference evidence="1 2" key="1">
    <citation type="journal article" date="2014" name="Int. J. Syst. Evol. Microbiol.">
        <title>Complete genome sequence of Corynebacterium casei LMG S-19264T (=DSM 44701T), isolated from a smear-ripened cheese.</title>
        <authorList>
            <consortium name="US DOE Joint Genome Institute (JGI-PGF)"/>
            <person name="Walter F."/>
            <person name="Albersmeier A."/>
            <person name="Kalinowski J."/>
            <person name="Ruckert C."/>
        </authorList>
    </citation>
    <scope>NUCLEOTIDE SEQUENCE [LARGE SCALE GENOMIC DNA]</scope>
    <source>
        <strain evidence="1 2">NBRC 110095</strain>
    </source>
</reference>
<protein>
    <submittedName>
        <fullName evidence="1">Uncharacterized protein</fullName>
    </submittedName>
</protein>
<dbReference type="RefSeq" id="WP_232595370.1">
    <property type="nucleotide sequence ID" value="NZ_BSPD01000075.1"/>
</dbReference>
<name>A0AA37T655_9GAMM</name>
<dbReference type="Proteomes" id="UP001156870">
    <property type="component" value="Unassembled WGS sequence"/>
</dbReference>
<gene>
    <name evidence="1" type="ORF">GCM10007877_30930</name>
</gene>
<dbReference type="EMBL" id="BSPD01000075">
    <property type="protein sequence ID" value="GLS27374.1"/>
    <property type="molecule type" value="Genomic_DNA"/>
</dbReference>
<organism evidence="1 2">
    <name type="scientific">Marinibactrum halimedae</name>
    <dbReference type="NCBI Taxonomy" id="1444977"/>
    <lineage>
        <taxon>Bacteria</taxon>
        <taxon>Pseudomonadati</taxon>
        <taxon>Pseudomonadota</taxon>
        <taxon>Gammaproteobacteria</taxon>
        <taxon>Cellvibrionales</taxon>
        <taxon>Cellvibrionaceae</taxon>
        <taxon>Marinibactrum</taxon>
    </lineage>
</organism>
<dbReference type="AlphaFoldDB" id="A0AA37T655"/>
<accession>A0AA37T655</accession>
<proteinExistence type="predicted"/>
<sequence length="351" mass="39285">MEKSERLKNRKAIFGVVKACILASHLFERKEGVFKIIPLSEFSLQYSFSDYAIPYALLLGLKKEKSVKKGRSVKKLIGSRLTSEGTSILRSNFLVNQYDYSSNNSRQVTVNSDASKTRVVKKNVCFNSVNGGTKIFSCAFMSVFNSVGKGRPMRVIDFLANGAERRAEGRNSVKPLFYRNSSPQDYFFKNKSYKDGAADNYSYPVVGSLSDSENSYGEGEQYANNAGFEFLTSSSFISKNDSIKQDESIQKDPFTNKSAFTQKSDDLVGVSGIRVVEQVIQNLAKSDSAKLQRVETQMNQITQKIQEVSAGQSQSIQNLQQGMQEIKTLLSHQQKGHRFNMPKPPSVYGKY</sequence>
<evidence type="ECO:0000313" key="1">
    <source>
        <dbReference type="EMBL" id="GLS27374.1"/>
    </source>
</evidence>